<dbReference type="AlphaFoldDB" id="A0A8J1U3I1"/>
<keyword evidence="3" id="KW-0597">Phosphoprotein</keyword>
<keyword evidence="16" id="KW-1185">Reference proteome</keyword>
<proteinExistence type="inferred from homology"/>
<dbReference type="Pfam" id="PF00808">
    <property type="entry name" value="CBFD_NFYB_HMF"/>
    <property type="match status" value="1"/>
</dbReference>
<keyword evidence="2" id="KW-0678">Repressor</keyword>
<dbReference type="EMBL" id="CAIIXF020000008">
    <property type="protein sequence ID" value="CAH1791858.1"/>
    <property type="molecule type" value="Genomic_DNA"/>
</dbReference>
<name>A0A8J1U3I1_OWEFU</name>
<dbReference type="GO" id="GO:0001046">
    <property type="term" value="F:core promoter sequence-specific DNA binding"/>
    <property type="evidence" value="ECO:0007669"/>
    <property type="project" value="TreeGrafter"/>
</dbReference>
<feature type="compositionally biased region" description="Polar residues" evidence="13">
    <location>
        <begin position="493"/>
        <end position="503"/>
    </location>
</feature>
<comment type="caution">
    <text evidence="15">The sequence shown here is derived from an EMBL/GenBank/DDBJ whole genome shotgun (WGS) entry which is preliminary data.</text>
</comment>
<evidence type="ECO:0000256" key="5">
    <source>
        <dbReference type="ARBA" id="ARBA00023125"/>
    </source>
</evidence>
<feature type="compositionally biased region" description="Basic and acidic residues" evidence="13">
    <location>
        <begin position="889"/>
        <end position="899"/>
    </location>
</feature>
<comment type="similarity">
    <text evidence="8">Belongs to the NC2 alpha/DRAP1 family.</text>
</comment>
<feature type="region of interest" description="Disordered" evidence="13">
    <location>
        <begin position="762"/>
        <end position="794"/>
    </location>
</feature>
<feature type="compositionally biased region" description="Basic and acidic residues" evidence="13">
    <location>
        <begin position="320"/>
        <end position="340"/>
    </location>
</feature>
<keyword evidence="7" id="KW-0539">Nucleus</keyword>
<gene>
    <name evidence="15" type="ORF">OFUS_LOCUS16899</name>
</gene>
<feature type="compositionally biased region" description="Basic and acidic residues" evidence="13">
    <location>
        <begin position="777"/>
        <end position="794"/>
    </location>
</feature>
<feature type="region of interest" description="Disordered" evidence="13">
    <location>
        <begin position="97"/>
        <end position="220"/>
    </location>
</feature>
<dbReference type="GO" id="GO:0000122">
    <property type="term" value="P:negative regulation of transcription by RNA polymerase II"/>
    <property type="evidence" value="ECO:0007669"/>
    <property type="project" value="UniProtKB-ARBA"/>
</dbReference>
<feature type="compositionally biased region" description="Basic and acidic residues" evidence="13">
    <location>
        <begin position="683"/>
        <end position="731"/>
    </location>
</feature>
<evidence type="ECO:0000256" key="2">
    <source>
        <dbReference type="ARBA" id="ARBA00022491"/>
    </source>
</evidence>
<feature type="compositionally biased region" description="Basic and acidic residues" evidence="13">
    <location>
        <begin position="447"/>
        <end position="458"/>
    </location>
</feature>
<evidence type="ECO:0000256" key="11">
    <source>
        <dbReference type="ARBA" id="ARBA00077179"/>
    </source>
</evidence>
<keyword evidence="4" id="KW-0805">Transcription regulation</keyword>
<feature type="compositionally biased region" description="Polar residues" evidence="13">
    <location>
        <begin position="178"/>
        <end position="197"/>
    </location>
</feature>
<dbReference type="GO" id="GO:0046982">
    <property type="term" value="F:protein heterodimerization activity"/>
    <property type="evidence" value="ECO:0007669"/>
    <property type="project" value="InterPro"/>
</dbReference>
<feature type="compositionally biased region" description="Basic and acidic residues" evidence="13">
    <location>
        <begin position="660"/>
        <end position="677"/>
    </location>
</feature>
<evidence type="ECO:0000256" key="4">
    <source>
        <dbReference type="ARBA" id="ARBA00023015"/>
    </source>
</evidence>
<keyword evidence="6" id="KW-0804">Transcription</keyword>
<dbReference type="InterPro" id="IPR009072">
    <property type="entry name" value="Histone-fold"/>
</dbReference>
<dbReference type="InterPro" id="IPR003958">
    <property type="entry name" value="CBFA_NFYB_domain"/>
</dbReference>
<feature type="region of interest" description="Disordered" evidence="13">
    <location>
        <begin position="290"/>
        <end position="744"/>
    </location>
</feature>
<evidence type="ECO:0000256" key="12">
    <source>
        <dbReference type="ARBA" id="ARBA00078501"/>
    </source>
</evidence>
<feature type="compositionally biased region" description="Basic and acidic residues" evidence="13">
    <location>
        <begin position="565"/>
        <end position="580"/>
    </location>
</feature>
<evidence type="ECO:0000259" key="14">
    <source>
        <dbReference type="Pfam" id="PF00808"/>
    </source>
</evidence>
<dbReference type="Gene3D" id="1.10.20.10">
    <property type="entry name" value="Histone, subunit A"/>
    <property type="match status" value="1"/>
</dbReference>
<evidence type="ECO:0000313" key="15">
    <source>
        <dbReference type="EMBL" id="CAH1791858.1"/>
    </source>
</evidence>
<dbReference type="InterPro" id="IPR050568">
    <property type="entry name" value="Transcr_DNA_Rep_Reg"/>
</dbReference>
<dbReference type="OrthoDB" id="653904at2759"/>
<feature type="domain" description="Transcription factor CBF/NF-Y/archaeal histone" evidence="14">
    <location>
        <begin position="10"/>
        <end position="73"/>
    </location>
</feature>
<evidence type="ECO:0000256" key="1">
    <source>
        <dbReference type="ARBA" id="ARBA00004123"/>
    </source>
</evidence>
<feature type="compositionally biased region" description="Polar residues" evidence="13">
    <location>
        <begin position="110"/>
        <end position="126"/>
    </location>
</feature>
<dbReference type="PANTHER" id="PTHR10252:SF5">
    <property type="entry name" value="DR1-ASSOCIATED COREPRESSOR"/>
    <property type="match status" value="1"/>
</dbReference>
<comment type="subcellular location">
    <subcellularLocation>
        <location evidence="1">Nucleus</location>
    </subcellularLocation>
</comment>
<evidence type="ECO:0000256" key="10">
    <source>
        <dbReference type="ARBA" id="ARBA00072760"/>
    </source>
</evidence>
<evidence type="ECO:0000313" key="16">
    <source>
        <dbReference type="Proteomes" id="UP000749559"/>
    </source>
</evidence>
<dbReference type="GO" id="GO:0017054">
    <property type="term" value="C:negative cofactor 2 complex"/>
    <property type="evidence" value="ECO:0007669"/>
    <property type="project" value="TreeGrafter"/>
</dbReference>
<feature type="compositionally biased region" description="Polar residues" evidence="13">
    <location>
        <begin position="512"/>
        <end position="521"/>
    </location>
</feature>
<comment type="subunit">
    <text evidence="9">Heterodimer with DR1. Binds BTAF1.</text>
</comment>
<dbReference type="CDD" id="cd22906">
    <property type="entry name" value="HFD_DRAP1"/>
    <property type="match status" value="1"/>
</dbReference>
<reference evidence="15" key="1">
    <citation type="submission" date="2022-03" db="EMBL/GenBank/DDBJ databases">
        <authorList>
            <person name="Martin C."/>
        </authorList>
    </citation>
    <scope>NUCLEOTIDE SEQUENCE</scope>
</reference>
<feature type="compositionally biased region" description="Polar residues" evidence="13">
    <location>
        <begin position="459"/>
        <end position="481"/>
    </location>
</feature>
<keyword evidence="5" id="KW-0238">DNA-binding</keyword>
<feature type="compositionally biased region" description="Acidic residues" evidence="13">
    <location>
        <begin position="149"/>
        <end position="164"/>
    </location>
</feature>
<dbReference type="SUPFAM" id="SSF47113">
    <property type="entry name" value="Histone-fold"/>
    <property type="match status" value="1"/>
</dbReference>
<accession>A0A8J1U3I1</accession>
<evidence type="ECO:0000256" key="13">
    <source>
        <dbReference type="SAM" id="MobiDB-lite"/>
    </source>
</evidence>
<dbReference type="Proteomes" id="UP000749559">
    <property type="component" value="Unassembled WGS sequence"/>
</dbReference>
<protein>
    <recommendedName>
        <fullName evidence="10">Dr1-associated corepressor</fullName>
    </recommendedName>
    <alternativeName>
        <fullName evidence="11">Dr1-associated protein 1</fullName>
    </alternativeName>
    <alternativeName>
        <fullName evidence="12">Negative cofactor 2-alpha</fullName>
    </alternativeName>
</protein>
<feature type="region of interest" description="Disordered" evidence="13">
    <location>
        <begin position="877"/>
        <end position="899"/>
    </location>
</feature>
<feature type="compositionally biased region" description="Low complexity" evidence="13">
    <location>
        <begin position="198"/>
        <end position="211"/>
    </location>
</feature>
<evidence type="ECO:0000256" key="8">
    <source>
        <dbReference type="ARBA" id="ARBA00061393"/>
    </source>
</evidence>
<feature type="compositionally biased region" description="Basic and acidic residues" evidence="13">
    <location>
        <begin position="138"/>
        <end position="147"/>
    </location>
</feature>
<evidence type="ECO:0000256" key="6">
    <source>
        <dbReference type="ARBA" id="ARBA00023163"/>
    </source>
</evidence>
<dbReference type="FunFam" id="1.10.20.10:FF:000032">
    <property type="entry name" value="dr1-associated corepressor isoform X1"/>
    <property type="match status" value="1"/>
</dbReference>
<dbReference type="GO" id="GO:0016251">
    <property type="term" value="F:RNA polymerase II general transcription initiation factor activity"/>
    <property type="evidence" value="ECO:0007669"/>
    <property type="project" value="TreeGrafter"/>
</dbReference>
<evidence type="ECO:0000256" key="7">
    <source>
        <dbReference type="ARBA" id="ARBA00023242"/>
    </source>
</evidence>
<organism evidence="15 16">
    <name type="scientific">Owenia fusiformis</name>
    <name type="common">Polychaete worm</name>
    <dbReference type="NCBI Taxonomy" id="6347"/>
    <lineage>
        <taxon>Eukaryota</taxon>
        <taxon>Metazoa</taxon>
        <taxon>Spiralia</taxon>
        <taxon>Lophotrochozoa</taxon>
        <taxon>Annelida</taxon>
        <taxon>Polychaeta</taxon>
        <taxon>Sedentaria</taxon>
        <taxon>Canalipalpata</taxon>
        <taxon>Sabellida</taxon>
        <taxon>Oweniida</taxon>
        <taxon>Oweniidae</taxon>
        <taxon>Owenia</taxon>
    </lineage>
</organism>
<feature type="compositionally biased region" description="Basic and acidic residues" evidence="13">
    <location>
        <begin position="370"/>
        <end position="379"/>
    </location>
</feature>
<dbReference type="PANTHER" id="PTHR10252">
    <property type="entry name" value="HISTONE-LIKE TRANSCRIPTION FACTOR CCAAT-RELATED"/>
    <property type="match status" value="1"/>
</dbReference>
<sequence>MPSKKKKYNARFPHARIKKIMQQDEEVGKVAAAVPVIISKSLELFIDALMSETSKTTIGRNAKTLTASHIKQTIESVKQFDFLKDLVANIKDVADNEGAEEEASNSGEGTSVSTKRPPSTNKSHNSGAKKGPGRPKKMKLDDKRSTESDISEEETEDESTEDEIETKIGTPAGFSQPMFPNTTTLPPTSIEQSMSADTESTPMSSFPPSTSANTLSEPNISEVKPMFVDTKMDAAGSIAQRQPSASPPGTPYTQYKPLEAYIQNNSGPTMLSPQSKHNKTLNVTSVGGLEVQHGNAEGPPFQGVSGGKVSDTLLPGSILPKEEIYGQNREHSPMDLDVSRPPESTIAPGIDLSVKLKHETPEVSNTNMHSQEHSIKNETEASDQNQGAGIPPPLIPDPKQVNNATQLPNPPPLVKHRDSSEIQGTTQPGLEMLKKRFGQVPYSDSNSSDKFDPEKHGSTQDSPINMTIRGSSYAKPSQPSASLGGFSVASLIGTPNISKSSSPPRLDPKPHNNIQGESRVQGSPCRDMDKNLPTAGISKPSHNPMMNSVHIFSEANRDVHHHTAPPRDDRVPPRDDRVPPRDIYPSILPPRPAHSGSPMRSDPRELLYLPRDAPQERKLPGLPRPAHSGSPMSSRDGNPDIKHPALCHPRPAHSGSPTLDPRDRLLHMSEQGRRHSEAFLSRELPKDRHFPHNEPPHERNRESPKEKSFIPRELHTRDSHQERGVPPREQAHPYSAQERGFLTQERRHSDADISRMGHVGNHMQAPLAGRPSNPKSPGEEVKNGETSGDKEKPLPKMSLAEAQAIADERIAQMMPGAFGFGGLPMMMTRPGMPYPMGLSPQMPMLPYMGLPGLNPYGIPGMPPVSHPGLFPGMPAGMFSPSSHLTQPRHPYDSLDSPKK</sequence>
<evidence type="ECO:0000256" key="3">
    <source>
        <dbReference type="ARBA" id="ARBA00022553"/>
    </source>
</evidence>
<evidence type="ECO:0000256" key="9">
    <source>
        <dbReference type="ARBA" id="ARBA00066085"/>
    </source>
</evidence>